<keyword evidence="10" id="KW-0256">Endoplasmic reticulum</keyword>
<dbReference type="Pfam" id="PF12662">
    <property type="entry name" value="cEGF"/>
    <property type="match status" value="2"/>
</dbReference>
<evidence type="ECO:0000256" key="18">
    <source>
        <dbReference type="SAM" id="Phobius"/>
    </source>
</evidence>
<dbReference type="CDD" id="cd00055">
    <property type="entry name" value="EGF_Lam"/>
    <property type="match status" value="1"/>
</dbReference>
<evidence type="ECO:0000256" key="3">
    <source>
        <dbReference type="ARBA" id="ARBA00004613"/>
    </source>
</evidence>
<dbReference type="Pfam" id="PF14670">
    <property type="entry name" value="FXa_inhibition"/>
    <property type="match status" value="1"/>
</dbReference>
<dbReference type="InterPro" id="IPR003961">
    <property type="entry name" value="FN3_dom"/>
</dbReference>
<evidence type="ECO:0000256" key="13">
    <source>
        <dbReference type="ARBA" id="ARBA00023136"/>
    </source>
</evidence>
<dbReference type="InterPro" id="IPR036116">
    <property type="entry name" value="FN3_sf"/>
</dbReference>
<feature type="transmembrane region" description="Helical" evidence="18">
    <location>
        <begin position="2422"/>
        <end position="2445"/>
    </location>
</feature>
<feature type="chain" id="PRO_5036476705" evidence="19">
    <location>
        <begin position="27"/>
        <end position="2497"/>
    </location>
</feature>
<dbReference type="InterPro" id="IPR009030">
    <property type="entry name" value="Growth_fac_rcpt_cys_sf"/>
</dbReference>
<dbReference type="InterPro" id="IPR001881">
    <property type="entry name" value="EGF-like_Ca-bd_dom"/>
</dbReference>
<feature type="signal peptide" evidence="19">
    <location>
        <begin position="1"/>
        <end position="26"/>
    </location>
</feature>
<evidence type="ECO:0000256" key="4">
    <source>
        <dbReference type="ARBA" id="ARBA00022525"/>
    </source>
</evidence>
<organism evidence="24 25">
    <name type="scientific">Magallana gigas</name>
    <name type="common">Pacific oyster</name>
    <name type="synonym">Crassostrea gigas</name>
    <dbReference type="NCBI Taxonomy" id="29159"/>
    <lineage>
        <taxon>Eukaryota</taxon>
        <taxon>Metazoa</taxon>
        <taxon>Spiralia</taxon>
        <taxon>Lophotrochozoa</taxon>
        <taxon>Mollusca</taxon>
        <taxon>Bivalvia</taxon>
        <taxon>Autobranchia</taxon>
        <taxon>Pteriomorphia</taxon>
        <taxon>Ostreida</taxon>
        <taxon>Ostreoidea</taxon>
        <taxon>Ostreidae</taxon>
        <taxon>Magallana</taxon>
    </lineage>
</organism>
<dbReference type="PANTHER" id="PTHR24039">
    <property type="entry name" value="FIBRILLIN-RELATED"/>
    <property type="match status" value="1"/>
</dbReference>
<keyword evidence="15" id="KW-0675">Receptor</keyword>
<evidence type="ECO:0000256" key="15">
    <source>
        <dbReference type="ARBA" id="ARBA00023170"/>
    </source>
</evidence>
<feature type="disulfide bond" evidence="17">
    <location>
        <begin position="2046"/>
        <end position="2056"/>
    </location>
</feature>
<dbReference type="InterPro" id="IPR000152">
    <property type="entry name" value="EGF-type_Asp/Asn_hydroxyl_site"/>
</dbReference>
<dbReference type="Gene3D" id="2.60.40.10">
    <property type="entry name" value="Immunoglobulins"/>
    <property type="match status" value="1"/>
</dbReference>
<name>A0A8W8NDL6_MAGGI</name>
<keyword evidence="4" id="KW-0964">Secreted</keyword>
<keyword evidence="16" id="KW-0325">Glycoprotein</keyword>
<evidence type="ECO:0000256" key="17">
    <source>
        <dbReference type="PROSITE-ProRule" id="PRU00076"/>
    </source>
</evidence>
<feature type="domain" description="EGF-like" evidence="20">
    <location>
        <begin position="1664"/>
        <end position="1704"/>
    </location>
</feature>
<dbReference type="InterPro" id="IPR018097">
    <property type="entry name" value="EGF_Ca-bd_CS"/>
</dbReference>
<dbReference type="PANTHER" id="PTHR24039:SF58">
    <property type="entry name" value="EGF-LIKE DOMAIN-CONTAINING PROTEIN"/>
    <property type="match status" value="1"/>
</dbReference>
<dbReference type="PROSITE" id="PS50856">
    <property type="entry name" value="AMOP"/>
    <property type="match status" value="1"/>
</dbReference>
<evidence type="ECO:0000313" key="25">
    <source>
        <dbReference type="Proteomes" id="UP000005408"/>
    </source>
</evidence>
<feature type="domain" description="EGF-like" evidence="20">
    <location>
        <begin position="2121"/>
        <end position="2162"/>
    </location>
</feature>
<feature type="domain" description="EGF-like" evidence="20">
    <location>
        <begin position="1536"/>
        <end position="1578"/>
    </location>
</feature>
<dbReference type="PROSITE" id="PS01186">
    <property type="entry name" value="EGF_2"/>
    <property type="match status" value="10"/>
</dbReference>
<dbReference type="GO" id="GO:0006897">
    <property type="term" value="P:endocytosis"/>
    <property type="evidence" value="ECO:0007669"/>
    <property type="project" value="UniProtKB-KW"/>
</dbReference>
<feature type="disulfide bond" evidence="17">
    <location>
        <begin position="1476"/>
        <end position="1485"/>
    </location>
</feature>
<dbReference type="SUPFAM" id="SSF57196">
    <property type="entry name" value="EGF/Laminin"/>
    <property type="match status" value="2"/>
</dbReference>
<sequence length="2497" mass="278764">MTGKDFISSVFLILCILTNTTPMTSAQDMTTTNPTVTANATICPFMLLAPSFLETDFGRRAIFKGFDEAKLEPSLQARWQVIRNGTTENIDIHVEKYTGSTLLPNLTLFINQAKFDDEGFYRFQVRIQDGWCSSTKVELRKVRGILQYGKACNLTRECNERTSLICSDKHKKCFCDPSYAYAHERKCLSQSLLKAVFTTSNISSTSMAVNWKDPLQGANLIQEYFLEISENNGSFSVNKSVNRDNQYLIDAHFVPGHLFYAKITSIVYLNDVEKTIYIKSEVLHLVVEPLPPGAINRSRSNFHPEQVHLHWGLPLLNTSVDRYQVTINGNSKLSTGNFIDWTSRLEPGTKYNVTIQAISWYDFNYEKRSVLYTEEITTIRTPKVILSLFPFYRISYLTNLKANASIQLQSHFPPILEVKWQKIRGTTADDIDINLSRLQGSTVDSSNPQLQISRVTFENDNANSYRCLARNSEGWGTSYNRTLSVIGSLKYYASCNHSQECLYLSSMTCQSGKCLCNSRYYQRNSRCFPRSYLEVTTVDIKSFSCGFEAGFALQWKQPSRDQDLVKGYEVSWREQSISYEKRSGTDFVGMETKYRSPCTLKLQPGRMYWTTVRTLAELRNPKENIFVEESSKHIILDPTQPGAIIRSQSNFSADNLYLKWEKSSTSFVNRYKVTVGDQTQYTRGYLPEIQWNSLLMPLTVYKVTITAISYGYTINYPTHGSKESPPSVNSIQTTDIKYSGKIYLPYGDEDYILQGKKTSTPLKSPITVYVGDGSDDGFNSVVIGSNGVIGLGDKFNSPNIQELDSSKLSGEKILCPFWTVLHSVGKVGKVYYNTYSRGPKADDVDVMFMEQADNIIKKHFRDFGNFEASWLVKVTWENMTVNGMKKEEPKKNRKISVGYRYNDIIVRNPFSNKDGVFRMTVMPGNRGGRGLFIYKMTEGVRAKRDARACELWYNYTRGSKIREQLMANEIECPCDTRFLRFDPRFAISRFDRKNRILCFASVLVDDNAECCFKMYANTENLGPLERSMPLAGTRLQFSPFLDQHKHINYDFNPKRVCCSTQQCDLYYFVRPIPGCYRRSPFAPAGMFGDPHITTLDGKLYTFNGYGEYTLLKINTSTTTFDLQARTELATAQNGGKSNATVFSAFVAQDQTGTNMQVEMSHDKKSMIIKANGRDLTKQFENANYTLLTANISIRWDGEKISALFLKPLITVKISIEKRLLLCETLVNKKYKGLTSGLMGNFDDIESNDFMLPNGTELNENATKTERDIFYNFGQHWSVKETSLFQYEDGLTFKDFFHPEFVPMFVDEVDESRLNNAKAKCGPRPSSSCVSDYLATGDLELALSSGKSEEKAKKNIAEIENETPQISGNTTINVQVNQTVEISFNISDDGQAEPLFVILKQPDNFVLDNQTGIATWTPTNDSVSEIQLLAEDDMGVQSPVLDVFVNMCSGCSNRGNCDFDNLLSSEENKFRKVACDCDPGYFGDNCENETDACLEDPCSLDRVCTDLTPEEESVLGRGYNCSACPPGYDEVDADCFDIDECLLAGGNDCNASVETCENTEGGYICQCLPGYKKTDNHCKDIDECLIGTSGCEQICQNTPGSFTCSCYSGFTLRSDQRSCEKTADSEPCKDYDKKCEYTCSNKTGTVKCECPLGFQLAVNGISCKDLNECERPTSPCEQGCVNTEGSFNCTCRPGYFLNEDKTSCTGCELPNYGQNCSKVCECGPGGDKCDEATGCVCLSGWTGEKCDEDIDECTTDPFICGSNQICQNLEGSYSCTCGDGFELLDNKCEDIDECADMGLNDCPKSTTVCRNTHGNYSCECQKGFQMKNGACGDINECETGVHGCSQMCINVDGGFNCACYYGFTLLDDRETCEKVKDTCARFPGLNCSYACRQQGLDPASGVCFCESGYQLGGDGTTCIDINECSSNNHCVHNCTNTDGSFECGCAIGYRLQNDGISCEACDEHFYGQNCETPCKCGRGAQTCHHIDGCVCELGWTGETCEQDVNECLTSPCHGDHELCLNTPGSYRCECKPGFNKSSEQCIDINECQDSTICPQKCVNTEGSYACACNDGFKLDENEKDCEDINECQQAKCHDCENLPGSFKCYCRDGFLLNSTTQMDCHNIDECSDGSNTCSPHATCTDTIGSYTCKCPDKGFKGDGHECTACEDFTYGEQCSQTCTCNTSNTETCDGSSGVCTCKTGWEGRDCDIDVDECKRGTKECDDTELQICVNTPGSVHCECRYGGVDLNNCIEPKPEYTTSDIETKVKVEARFETNIGRQEFLADSEKFVEEYEKSLNAFYKEENVNGFSSVKVLSVRFGSLIIDYEIIGSINNSDSFKTDLAKCMTQLLSGKINITVLQQTQVILTVTIKDQSGLQLTSLSSSASPCYVLKSFGASCSSGKKCIDSSGVATCVDDSSDEDSSMFLLYLGVSIPFVLIIIAMMGCWIYHQKTANRVQVIRLSDPDVQKMKVCKEIPKRNFFEDMEALGPFFGQVDWPSKK</sequence>
<accession>A0A8W8NDL6</accession>
<feature type="domain" description="EGF-like" evidence="20">
    <location>
        <begin position="1443"/>
        <end position="1486"/>
    </location>
</feature>
<dbReference type="InterPro" id="IPR049883">
    <property type="entry name" value="NOTCH1_EGF-like"/>
</dbReference>
<dbReference type="SUPFAM" id="SSF49265">
    <property type="entry name" value="Fibronectin type III"/>
    <property type="match status" value="2"/>
</dbReference>
<dbReference type="InterPro" id="IPR013783">
    <property type="entry name" value="Ig-like_fold"/>
</dbReference>
<dbReference type="FunFam" id="2.10.25.10:FF:000009">
    <property type="entry name" value="Low-density lipoprotein receptor isoform 1"/>
    <property type="match status" value="1"/>
</dbReference>
<keyword evidence="7 18" id="KW-0812">Transmembrane</keyword>
<keyword evidence="12 18" id="KW-1133">Transmembrane helix</keyword>
<dbReference type="PROSITE" id="PS50835">
    <property type="entry name" value="IG_LIKE"/>
    <property type="match status" value="1"/>
</dbReference>
<dbReference type="PROSITE" id="PS00022">
    <property type="entry name" value="EGF_1"/>
    <property type="match status" value="2"/>
</dbReference>
<dbReference type="GO" id="GO:0005509">
    <property type="term" value="F:calcium ion binding"/>
    <property type="evidence" value="ECO:0007669"/>
    <property type="project" value="InterPro"/>
</dbReference>
<dbReference type="PROSITE" id="PS50026">
    <property type="entry name" value="EGF_3"/>
    <property type="match status" value="9"/>
</dbReference>
<dbReference type="InterPro" id="IPR002049">
    <property type="entry name" value="LE_dom"/>
</dbReference>
<dbReference type="FunFam" id="2.10.25.10:FF:000240">
    <property type="entry name" value="Vitamin K-dependent protein S"/>
    <property type="match status" value="1"/>
</dbReference>
<evidence type="ECO:0000256" key="2">
    <source>
        <dbReference type="ARBA" id="ARBA00004479"/>
    </source>
</evidence>
<dbReference type="FunFam" id="2.10.25.10:FF:000119">
    <property type="entry name" value="vitamin K-dependent protein S"/>
    <property type="match status" value="2"/>
</dbReference>
<dbReference type="InterPro" id="IPR001846">
    <property type="entry name" value="VWF_type-D"/>
</dbReference>
<dbReference type="Pfam" id="PF07645">
    <property type="entry name" value="EGF_CA"/>
    <property type="match status" value="7"/>
</dbReference>
<evidence type="ECO:0000259" key="21">
    <source>
        <dbReference type="PROSITE" id="PS50835"/>
    </source>
</evidence>
<comment type="caution">
    <text evidence="17">Lacks conserved residue(s) required for the propagation of feature annotation.</text>
</comment>
<dbReference type="InterPro" id="IPR005533">
    <property type="entry name" value="AMOP_dom"/>
</dbReference>
<evidence type="ECO:0000259" key="23">
    <source>
        <dbReference type="PROSITE" id="PS51233"/>
    </source>
</evidence>
<evidence type="ECO:0000259" key="20">
    <source>
        <dbReference type="PROSITE" id="PS50026"/>
    </source>
</evidence>
<feature type="domain" description="EGF-like" evidence="20">
    <location>
        <begin position="2042"/>
        <end position="2081"/>
    </location>
</feature>
<dbReference type="CDD" id="cd00054">
    <property type="entry name" value="EGF_CA"/>
    <property type="match status" value="9"/>
</dbReference>
<evidence type="ECO:0000256" key="8">
    <source>
        <dbReference type="ARBA" id="ARBA00022729"/>
    </source>
</evidence>
<evidence type="ECO:0000256" key="10">
    <source>
        <dbReference type="ARBA" id="ARBA00022824"/>
    </source>
</evidence>
<keyword evidence="6" id="KW-0254">Endocytosis</keyword>
<dbReference type="GO" id="GO:0005783">
    <property type="term" value="C:endoplasmic reticulum"/>
    <property type="evidence" value="ECO:0007669"/>
    <property type="project" value="UniProtKB-SubCell"/>
</dbReference>
<dbReference type="SUPFAM" id="SSF57184">
    <property type="entry name" value="Growth factor receptor domain"/>
    <property type="match status" value="5"/>
</dbReference>
<proteinExistence type="predicted"/>
<evidence type="ECO:0000256" key="16">
    <source>
        <dbReference type="ARBA" id="ARBA00023180"/>
    </source>
</evidence>
<dbReference type="CDD" id="cd00063">
    <property type="entry name" value="FN3"/>
    <property type="match status" value="1"/>
</dbReference>
<dbReference type="InterPro" id="IPR000742">
    <property type="entry name" value="EGF"/>
</dbReference>
<keyword evidence="25" id="KW-1185">Reference proteome</keyword>
<feature type="domain" description="EGF-like" evidence="20">
    <location>
        <begin position="2002"/>
        <end position="2041"/>
    </location>
</feature>
<dbReference type="Gene3D" id="2.10.25.10">
    <property type="entry name" value="Laminin"/>
    <property type="match status" value="15"/>
</dbReference>
<evidence type="ECO:0000313" key="24">
    <source>
        <dbReference type="EnsemblMetazoa" id="G5356.2:cds"/>
    </source>
</evidence>
<protein>
    <submittedName>
        <fullName evidence="24">Uncharacterized protein</fullName>
    </submittedName>
</protein>
<dbReference type="GO" id="GO:0007160">
    <property type="term" value="P:cell-matrix adhesion"/>
    <property type="evidence" value="ECO:0007669"/>
    <property type="project" value="InterPro"/>
</dbReference>
<feature type="domain" description="EGF-like" evidence="20">
    <location>
        <begin position="1579"/>
        <end position="1619"/>
    </location>
</feature>
<dbReference type="GO" id="GO:0071944">
    <property type="term" value="C:cell periphery"/>
    <property type="evidence" value="ECO:0007669"/>
    <property type="project" value="UniProtKB-ARBA"/>
</dbReference>
<keyword evidence="8 19" id="KW-0732">Signal</keyword>
<dbReference type="PROSITE" id="PS01187">
    <property type="entry name" value="EGF_CA"/>
    <property type="match status" value="3"/>
</dbReference>
<dbReference type="EnsemblMetazoa" id="G5356.2">
    <property type="protein sequence ID" value="G5356.2:cds"/>
    <property type="gene ID" value="G5356"/>
</dbReference>
<evidence type="ECO:0000256" key="11">
    <source>
        <dbReference type="ARBA" id="ARBA00022837"/>
    </source>
</evidence>
<feature type="domain" description="EGF-like" evidence="20">
    <location>
        <begin position="1748"/>
        <end position="1788"/>
    </location>
</feature>
<dbReference type="Pfam" id="PF12947">
    <property type="entry name" value="EGF_3"/>
    <property type="match status" value="1"/>
</dbReference>
<dbReference type="Proteomes" id="UP000005408">
    <property type="component" value="Unassembled WGS sequence"/>
</dbReference>
<dbReference type="GO" id="GO:0005576">
    <property type="term" value="C:extracellular region"/>
    <property type="evidence" value="ECO:0007669"/>
    <property type="project" value="UniProtKB-SubCell"/>
</dbReference>
<dbReference type="InterPro" id="IPR007110">
    <property type="entry name" value="Ig-like_dom"/>
</dbReference>
<dbReference type="InterPro" id="IPR003886">
    <property type="entry name" value="NIDO_dom"/>
</dbReference>
<dbReference type="SMART" id="SM00216">
    <property type="entry name" value="VWD"/>
    <property type="match status" value="1"/>
</dbReference>
<keyword evidence="11" id="KW-0106">Calcium</keyword>
<keyword evidence="14 17" id="KW-1015">Disulfide bond</keyword>
<feature type="domain" description="EGF-like" evidence="20">
    <location>
        <begin position="1789"/>
        <end position="1829"/>
    </location>
</feature>
<evidence type="ECO:0000256" key="6">
    <source>
        <dbReference type="ARBA" id="ARBA00022583"/>
    </source>
</evidence>
<dbReference type="SMART" id="SM00179">
    <property type="entry name" value="EGF_CA"/>
    <property type="match status" value="13"/>
</dbReference>
<keyword evidence="13 18" id="KW-0472">Membrane</keyword>
<dbReference type="PROSITE" id="PS51233">
    <property type="entry name" value="VWFD"/>
    <property type="match status" value="1"/>
</dbReference>
<feature type="domain" description="Ig-like" evidence="21">
    <location>
        <begin position="382"/>
        <end position="484"/>
    </location>
</feature>
<evidence type="ECO:0000256" key="7">
    <source>
        <dbReference type="ARBA" id="ARBA00022692"/>
    </source>
</evidence>
<evidence type="ECO:0000256" key="9">
    <source>
        <dbReference type="ARBA" id="ARBA00022737"/>
    </source>
</evidence>
<keyword evidence="9" id="KW-0677">Repeat</keyword>
<dbReference type="FunFam" id="2.10.25.10:FF:000038">
    <property type="entry name" value="Fibrillin 2"/>
    <property type="match status" value="1"/>
</dbReference>
<dbReference type="Pfam" id="PF06119">
    <property type="entry name" value="NIDO"/>
    <property type="match status" value="1"/>
</dbReference>
<evidence type="ECO:0000256" key="1">
    <source>
        <dbReference type="ARBA" id="ARBA00004240"/>
    </source>
</evidence>
<comment type="subcellular location">
    <subcellularLocation>
        <location evidence="1">Endoplasmic reticulum</location>
    </subcellularLocation>
    <subcellularLocation>
        <location evidence="2">Membrane</location>
        <topology evidence="2">Single-pass type I membrane protein</topology>
    </subcellularLocation>
    <subcellularLocation>
        <location evidence="3">Secreted</location>
    </subcellularLocation>
</comment>
<feature type="domain" description="VWFD" evidence="23">
    <location>
        <begin position="1082"/>
        <end position="1285"/>
    </location>
</feature>
<evidence type="ECO:0000256" key="12">
    <source>
        <dbReference type="ARBA" id="ARBA00022989"/>
    </source>
</evidence>
<evidence type="ECO:0000256" key="5">
    <source>
        <dbReference type="ARBA" id="ARBA00022536"/>
    </source>
</evidence>
<evidence type="ECO:0000256" key="14">
    <source>
        <dbReference type="ARBA" id="ARBA00023157"/>
    </source>
</evidence>
<dbReference type="GO" id="GO:0016020">
    <property type="term" value="C:membrane"/>
    <property type="evidence" value="ECO:0007669"/>
    <property type="project" value="UniProtKB-SubCell"/>
</dbReference>
<dbReference type="SMART" id="SM00181">
    <property type="entry name" value="EGF"/>
    <property type="match status" value="19"/>
</dbReference>
<dbReference type="InterPro" id="IPR026823">
    <property type="entry name" value="cEGF"/>
</dbReference>
<evidence type="ECO:0000259" key="22">
    <source>
        <dbReference type="PROSITE" id="PS50856"/>
    </source>
</evidence>
<evidence type="ECO:0000256" key="19">
    <source>
        <dbReference type="SAM" id="SignalP"/>
    </source>
</evidence>
<keyword evidence="5 17" id="KW-0245">EGF-like domain</keyword>
<feature type="domain" description="AMOP" evidence="22">
    <location>
        <begin position="941"/>
        <end position="1070"/>
    </location>
</feature>
<reference evidence="24" key="1">
    <citation type="submission" date="2022-08" db="UniProtKB">
        <authorList>
            <consortium name="EnsemblMetazoa"/>
        </authorList>
    </citation>
    <scope>IDENTIFICATION</scope>
    <source>
        <strain evidence="24">05x7-T-G4-1.051#20</strain>
    </source>
</reference>
<dbReference type="PROSITE" id="PS00010">
    <property type="entry name" value="ASX_HYDROXYL"/>
    <property type="match status" value="10"/>
</dbReference>
<dbReference type="InterPro" id="IPR024731">
    <property type="entry name" value="NELL2-like_EGF"/>
</dbReference>